<dbReference type="EMBL" id="MN234216">
    <property type="protein sequence ID" value="QFG13305.1"/>
    <property type="molecule type" value="Genomic_DNA"/>
</dbReference>
<sequence>MDSVDFTPQDIPTLRRAAKFLRRTELELPDTAHQLTHDAILVSALRLDDQADEQGRQAPNSTVRETRRPIFNHLVAPLAGGPVSHEQAKAMLDAHESNVRADTLAAVAAAPLSHVTLELLAGMSAEDLDAFVDALDDARTMVRDVHDQRSPRTSCGGFYDHAGHTWTLHGRPRYCWGTGPFLDSSAYGKCGAQWPHPAHEMGRGYEPCPGVSAEPERAEAKPNGCPRNVIDGDVGGHFFKHGAFVDGPRRCVYCGAPEPDASSE</sequence>
<protein>
    <submittedName>
        <fullName evidence="1">Uncharacterized protein</fullName>
    </submittedName>
</protein>
<evidence type="ECO:0000313" key="1">
    <source>
        <dbReference type="EMBL" id="QFG13305.1"/>
    </source>
</evidence>
<organism evidence="1 2">
    <name type="scientific">Streptomyces phage Gilgamesh</name>
    <dbReference type="NCBI Taxonomy" id="2599890"/>
    <lineage>
        <taxon>Viruses</taxon>
        <taxon>Duplodnaviria</taxon>
        <taxon>Heunggongvirae</taxon>
        <taxon>Uroviricota</taxon>
        <taxon>Caudoviricetes</taxon>
        <taxon>Gilgameshvirus</taxon>
        <taxon>Gilgameshvirus gilgamesh</taxon>
    </lineage>
</organism>
<proteinExistence type="predicted"/>
<name>A0A5J6TR93_9CAUD</name>
<gene>
    <name evidence="1" type="primary">113</name>
    <name evidence="1" type="ORF">SEA_GILGAMESH_113</name>
</gene>
<evidence type="ECO:0000313" key="2">
    <source>
        <dbReference type="Proteomes" id="UP000326486"/>
    </source>
</evidence>
<reference evidence="1 2" key="1">
    <citation type="submission" date="2019-07" db="EMBL/GenBank/DDBJ databases">
        <authorList>
            <person name="Almisry A."/>
            <person name="Mousa M."/>
            <person name="Gordon L.L."/>
            <person name="Lee M."/>
            <person name="Mandava P."/>
            <person name="Moxley J.T."/>
            <person name="Shaffer C.D."/>
            <person name="Weston-Hafer K.A."/>
            <person name="Garlena R.A."/>
            <person name="Russell D.A."/>
            <person name="Pope W.H."/>
            <person name="Jacobs-Sera D."/>
            <person name="Hatfull G.F."/>
        </authorList>
    </citation>
    <scope>NUCLEOTIDE SEQUENCE [LARGE SCALE GENOMIC DNA]</scope>
</reference>
<dbReference type="KEGG" id="vg:80019175"/>
<dbReference type="GeneID" id="80019175"/>
<accession>A0A5J6TR93</accession>
<dbReference type="Proteomes" id="UP000326486">
    <property type="component" value="Segment"/>
</dbReference>
<keyword evidence="2" id="KW-1185">Reference proteome</keyword>
<dbReference type="RefSeq" id="YP_010754581.1">
    <property type="nucleotide sequence ID" value="NC_073461.1"/>
</dbReference>